<protein>
    <recommendedName>
        <fullName evidence="6">Glycosyltransferase</fullName>
    </recommendedName>
</protein>
<dbReference type="PANTHER" id="PTHR46401:SF2">
    <property type="entry name" value="GLYCOSYLTRANSFERASE WBBK-RELATED"/>
    <property type="match status" value="1"/>
</dbReference>
<dbReference type="Gene3D" id="3.40.50.2000">
    <property type="entry name" value="Glycogen Phosphorylase B"/>
    <property type="match status" value="2"/>
</dbReference>
<dbReference type="EMBL" id="MAYW01000200">
    <property type="protein sequence ID" value="ODS30601.1"/>
    <property type="molecule type" value="Genomic_DNA"/>
</dbReference>
<gene>
    <name evidence="4" type="ORF">SCARUB_04282</name>
</gene>
<evidence type="ECO:0008006" key="6">
    <source>
        <dbReference type="Google" id="ProtNLM"/>
    </source>
</evidence>
<dbReference type="SUPFAM" id="SSF53756">
    <property type="entry name" value="UDP-Glycosyltransferase/glycogen phosphorylase"/>
    <property type="match status" value="1"/>
</dbReference>
<dbReference type="InterPro" id="IPR001296">
    <property type="entry name" value="Glyco_trans_1"/>
</dbReference>
<organism evidence="4 5">
    <name type="scientific">Candidatus Scalindua rubra</name>
    <dbReference type="NCBI Taxonomy" id="1872076"/>
    <lineage>
        <taxon>Bacteria</taxon>
        <taxon>Pseudomonadati</taxon>
        <taxon>Planctomycetota</taxon>
        <taxon>Candidatus Brocadiia</taxon>
        <taxon>Candidatus Brocadiales</taxon>
        <taxon>Candidatus Scalinduaceae</taxon>
        <taxon>Candidatus Scalindua</taxon>
    </lineage>
</organism>
<feature type="domain" description="Glycosyltransferase subfamily 4-like N-terminal" evidence="3">
    <location>
        <begin position="19"/>
        <end position="178"/>
    </location>
</feature>
<comment type="caution">
    <text evidence="4">The sequence shown here is derived from an EMBL/GenBank/DDBJ whole genome shotgun (WGS) entry which is preliminary data.</text>
</comment>
<name>A0A1E3X4Q5_9BACT</name>
<dbReference type="Pfam" id="PF13439">
    <property type="entry name" value="Glyco_transf_4"/>
    <property type="match status" value="1"/>
</dbReference>
<dbReference type="Proteomes" id="UP000094056">
    <property type="component" value="Unassembled WGS sequence"/>
</dbReference>
<dbReference type="GO" id="GO:0016757">
    <property type="term" value="F:glycosyltransferase activity"/>
    <property type="evidence" value="ECO:0007669"/>
    <property type="project" value="InterPro"/>
</dbReference>
<evidence type="ECO:0000259" key="3">
    <source>
        <dbReference type="Pfam" id="PF13439"/>
    </source>
</evidence>
<dbReference type="PANTHER" id="PTHR46401">
    <property type="entry name" value="GLYCOSYLTRANSFERASE WBBK-RELATED"/>
    <property type="match status" value="1"/>
</dbReference>
<dbReference type="PATRIC" id="fig|1872076.5.peg.5119"/>
<dbReference type="Pfam" id="PF00534">
    <property type="entry name" value="Glycos_transf_1"/>
    <property type="match status" value="1"/>
</dbReference>
<feature type="domain" description="Glycosyl transferase family 1" evidence="2">
    <location>
        <begin position="191"/>
        <end position="361"/>
    </location>
</feature>
<dbReference type="GO" id="GO:0009103">
    <property type="term" value="P:lipopolysaccharide biosynthetic process"/>
    <property type="evidence" value="ECO:0007669"/>
    <property type="project" value="TreeGrafter"/>
</dbReference>
<proteinExistence type="predicted"/>
<evidence type="ECO:0000259" key="2">
    <source>
        <dbReference type="Pfam" id="PF00534"/>
    </source>
</evidence>
<reference evidence="4 5" key="1">
    <citation type="submission" date="2016-07" db="EMBL/GenBank/DDBJ databases">
        <title>Draft genome of Scalindua rubra, obtained from a brine-seawater interface in the Red Sea, sheds light on salt adaptation in anammox bacteria.</title>
        <authorList>
            <person name="Speth D.R."/>
            <person name="Lagkouvardos I."/>
            <person name="Wang Y."/>
            <person name="Qian P.-Y."/>
            <person name="Dutilh B.E."/>
            <person name="Jetten M.S."/>
        </authorList>
    </citation>
    <scope>NUCLEOTIDE SEQUENCE [LARGE SCALE GENOMIC DNA]</scope>
    <source>
        <strain evidence="4">BSI-1</strain>
    </source>
</reference>
<dbReference type="CDD" id="cd03801">
    <property type="entry name" value="GT4_PimA-like"/>
    <property type="match status" value="1"/>
</dbReference>
<dbReference type="InterPro" id="IPR028098">
    <property type="entry name" value="Glyco_trans_4-like_N"/>
</dbReference>
<dbReference type="AlphaFoldDB" id="A0A1E3X4Q5"/>
<evidence type="ECO:0000313" key="5">
    <source>
        <dbReference type="Proteomes" id="UP000094056"/>
    </source>
</evidence>
<sequence length="384" mass="44780">MPGTANPNIAIIESVGAHGGMNYYDIGLCEGLLKNGVDIILYTCDKKFSFHKSSFIIKPFFRNIYGKRFKFFRFILYIIGLNRVLWDSRIRNISLVHFHFFDAFILEYINIWFAKFYGFKIVVTVHDVENLASGMNYQFAYKIYNKCDKIIVHNEVSRKELVNYLNMKTQNIRKIPHGNYIRFVNTKIQKNISRRKISLSEKDITILFFGQIKKAKGLDLLLRSLSIVKEDFPTVKLLIAGKVWKDDFNQYQKTIKTLGIKENVIQHIKYIPDKCVKYYFSSADLVVLPYRKIYQSGVLLMAMSYKKPVLVSDIDGMTEIIQNNVNGFLFRNGDSNHLAKRIIEILSNPQKSQIVSQTGYETVEKFYDWKTIGYKTSSVYKEII</sequence>
<accession>A0A1E3X4Q5</accession>
<keyword evidence="1" id="KW-0808">Transferase</keyword>
<evidence type="ECO:0000313" key="4">
    <source>
        <dbReference type="EMBL" id="ODS30601.1"/>
    </source>
</evidence>
<evidence type="ECO:0000256" key="1">
    <source>
        <dbReference type="ARBA" id="ARBA00022679"/>
    </source>
</evidence>